<reference evidence="1" key="1">
    <citation type="submission" date="2021-06" db="EMBL/GenBank/DDBJ databases">
        <authorList>
            <person name="Kallberg Y."/>
            <person name="Tangrot J."/>
            <person name="Rosling A."/>
        </authorList>
    </citation>
    <scope>NUCLEOTIDE SEQUENCE</scope>
    <source>
        <strain evidence="1">CL356</strain>
    </source>
</reference>
<proteinExistence type="predicted"/>
<accession>A0ACA9JXC5</accession>
<protein>
    <submittedName>
        <fullName evidence="1">12753_t:CDS:1</fullName>
    </submittedName>
</protein>
<evidence type="ECO:0000313" key="1">
    <source>
        <dbReference type="EMBL" id="CAG8441005.1"/>
    </source>
</evidence>
<dbReference type="Proteomes" id="UP000789525">
    <property type="component" value="Unassembled WGS sequence"/>
</dbReference>
<sequence>MWKRWFFGSSSSQHVSRTSVDEEALAEYVYSKVIYQAGVDFESKPMVVVCACNLPNPSNVDYDKILARILLKLDLFVESDYTVVLFLGGAKHNPGWSWMFRAYKSLSRKYKKNLKSFYIVQPSSWVRLYFDFMNAVISPKFAKKVKYVHTLSALAEFVPITQIDIPPAVYEYEDRITLPQSLDFGDDGPLMFGVPIDELMGSEGEHGLPKVVKDCVTFLRSEGLDTEGIFRRSPSSVLLRQAKDAYDRGNPINLHDYGVHVAAVLLKMFFNNQPVAVFPAGTYDALKQIQHKPHPLGRIEFIRSNVFPQLSHATILLLRYVCELLVDISKHKDKNLMTPHNLAIMFAPNLVHSGNPLIDVSMCSLNRGDVNGGGVGILMKLAIEHYDLIFEGYEEPENRTSNAIESRAESMSSSMTDSIETPVSSPAPPSTPPKYPSIKKTRGLAALGASSGSDSVRVGAGVRISGVKVQGMVVNQPNVPYRDDPDSLKSMTSIEDAHSSTLTVPFEFFRELNLNDDLETVQFVELP</sequence>
<comment type="caution">
    <text evidence="1">The sequence shown here is derived from an EMBL/GenBank/DDBJ whole genome shotgun (WGS) entry which is preliminary data.</text>
</comment>
<evidence type="ECO:0000313" key="2">
    <source>
        <dbReference type="Proteomes" id="UP000789525"/>
    </source>
</evidence>
<name>A0ACA9JXC5_9GLOM</name>
<gene>
    <name evidence="1" type="ORF">ACOLOM_LOCUS227</name>
</gene>
<organism evidence="1 2">
    <name type="scientific">Acaulospora colombiana</name>
    <dbReference type="NCBI Taxonomy" id="27376"/>
    <lineage>
        <taxon>Eukaryota</taxon>
        <taxon>Fungi</taxon>
        <taxon>Fungi incertae sedis</taxon>
        <taxon>Mucoromycota</taxon>
        <taxon>Glomeromycotina</taxon>
        <taxon>Glomeromycetes</taxon>
        <taxon>Diversisporales</taxon>
        <taxon>Acaulosporaceae</taxon>
        <taxon>Acaulospora</taxon>
    </lineage>
</organism>
<dbReference type="EMBL" id="CAJVPT010000225">
    <property type="protein sequence ID" value="CAG8441005.1"/>
    <property type="molecule type" value="Genomic_DNA"/>
</dbReference>
<keyword evidence="2" id="KW-1185">Reference proteome</keyword>